<dbReference type="InterPro" id="IPR056852">
    <property type="entry name" value="AK17A/B"/>
</dbReference>
<name>A0ABM5EVB5_9SAUR</name>
<dbReference type="InterPro" id="IPR035979">
    <property type="entry name" value="RBD_domain_sf"/>
</dbReference>
<sequence>MKDKKATDGKAGCIPTGHLDAMTATLVCDPSEAMELCASQQLYLKPVAKLTISVVLPEHTSFTRAFSKWEVMDKLKNMICPDQFTSVKVSKSTKGFIQFEGEAETKRLVCSLKEKLHGKMIKLNGFKDDLQVVATEVLPDFATPRELETNVNGREMLEEDSTEQRKDVPDCLHLEGLPCKWFALKGSDSETPSEDVLREVFESFGKIKNIDIPMLDPYREEMVGGRKNNFTFRGLRIFDAFVQYQESASFSKAMEALKGMKLMFKGDDGKALACNIKVTSDTSRHFSETAINQRNLERLTLQGLERERKREENRGKKGTERKRCDDDGDDDGKKGEGKRKSKIKKRGKRQIERDEKRPRKQQKVTAGEELWPENMPEWEERKYLLAQRRVESIRLLTVLLSQIKNFVLSSRQVGEPPVNTENEREDLFPTPPTQKALKQKTNSCYFGHQDVKDEKVPECHSADLDNSHVWEGEKKHVTSEEPTSPCPLIRTILNKPVGRVITSHLTEKDTDCHRAGGLIQVTITQDCKVEKSPNRGDYLQPNLRCFSEAMNASKGRKPKVYETEEFIHYLLNYYQTPRYARICPQVQNPVDKSRWQRVVSYSGNGFQVSLKNKDGKLLTKLNLVPNPHEGDSRESDSRKREVIDKEPKPLQIMPNSQARTGEFAKSYQWDDALEDTSNKTPQVQWNAHVVGNPGIACDIKHQKENTGITVASSHKPFGHVYKLKDLLEEISSDSEYFSETFNEPLSKTERRNGGCRSSCEVWPLGPQKARELLICVQNVACGSQDSEGTKRSFCSSFECYDSTKNPRQKLKMTFKRFSSNVRHEGQKTKWLSSEDEREASRRKKKKKKKRPSSNSLPDDEPSFLKVNHCGELESLSKIQRKYTKGFHHKMKCKALPAVKAKDVLRLTASQLQESHQGAGDLLLRREVGEDSEGWPLFPVEIIQKSPYPESLCGTDLGRGC</sequence>
<reference evidence="5" key="1">
    <citation type="submission" date="2025-08" db="UniProtKB">
        <authorList>
            <consortium name="RefSeq"/>
        </authorList>
    </citation>
    <scope>IDENTIFICATION</scope>
</reference>
<gene>
    <name evidence="5" type="primary">LOC110090259</name>
</gene>
<dbReference type="Proteomes" id="UP001652642">
    <property type="component" value="Chromosome 11"/>
</dbReference>
<dbReference type="Pfam" id="PF25015">
    <property type="entry name" value="RBD_AKAP-17A"/>
    <property type="match status" value="1"/>
</dbReference>
<dbReference type="SUPFAM" id="SSF54928">
    <property type="entry name" value="RNA-binding domain, RBD"/>
    <property type="match status" value="1"/>
</dbReference>
<feature type="compositionally biased region" description="Basic and acidic residues" evidence="2">
    <location>
        <begin position="304"/>
        <end position="335"/>
    </location>
</feature>
<dbReference type="Gene3D" id="3.30.70.330">
    <property type="match status" value="1"/>
</dbReference>
<evidence type="ECO:0000256" key="2">
    <source>
        <dbReference type="SAM" id="MobiDB-lite"/>
    </source>
</evidence>
<evidence type="ECO:0000313" key="4">
    <source>
        <dbReference type="Proteomes" id="UP001652642"/>
    </source>
</evidence>
<keyword evidence="4" id="KW-1185">Reference proteome</keyword>
<evidence type="ECO:0000256" key="1">
    <source>
        <dbReference type="PROSITE-ProRule" id="PRU00176"/>
    </source>
</evidence>
<dbReference type="InterPro" id="IPR000504">
    <property type="entry name" value="RRM_dom"/>
</dbReference>
<feature type="compositionally biased region" description="Basic residues" evidence="2">
    <location>
        <begin position="336"/>
        <end position="348"/>
    </location>
</feature>
<dbReference type="InterPro" id="IPR012677">
    <property type="entry name" value="Nucleotide-bd_a/b_plait_sf"/>
</dbReference>
<keyword evidence="1" id="KW-0694">RNA-binding</keyword>
<protein>
    <submittedName>
        <fullName evidence="5">A-kinase anchor protein 17B isoform X1</fullName>
    </submittedName>
</protein>
<organism evidence="4 5">
    <name type="scientific">Pogona vitticeps</name>
    <name type="common">central bearded dragon</name>
    <dbReference type="NCBI Taxonomy" id="103695"/>
    <lineage>
        <taxon>Eukaryota</taxon>
        <taxon>Metazoa</taxon>
        <taxon>Chordata</taxon>
        <taxon>Craniata</taxon>
        <taxon>Vertebrata</taxon>
        <taxon>Euteleostomi</taxon>
        <taxon>Lepidosauria</taxon>
        <taxon>Squamata</taxon>
        <taxon>Bifurcata</taxon>
        <taxon>Unidentata</taxon>
        <taxon>Episquamata</taxon>
        <taxon>Toxicofera</taxon>
        <taxon>Iguania</taxon>
        <taxon>Acrodonta</taxon>
        <taxon>Agamidae</taxon>
        <taxon>Amphibolurinae</taxon>
        <taxon>Pogona</taxon>
    </lineage>
</organism>
<feature type="compositionally biased region" description="Basic residues" evidence="2">
    <location>
        <begin position="840"/>
        <end position="851"/>
    </location>
</feature>
<evidence type="ECO:0000259" key="3">
    <source>
        <dbReference type="PROSITE" id="PS50102"/>
    </source>
</evidence>
<feature type="compositionally biased region" description="Basic and acidic residues" evidence="2">
    <location>
        <begin position="628"/>
        <end position="647"/>
    </location>
</feature>
<feature type="region of interest" description="Disordered" evidence="2">
    <location>
        <begin position="825"/>
        <end position="862"/>
    </location>
</feature>
<dbReference type="PROSITE" id="PS50102">
    <property type="entry name" value="RRM"/>
    <property type="match status" value="1"/>
</dbReference>
<proteinExistence type="predicted"/>
<evidence type="ECO:0000313" key="5">
    <source>
        <dbReference type="RefSeq" id="XP_072837098.1"/>
    </source>
</evidence>
<dbReference type="PANTHER" id="PTHR12484">
    <property type="entry name" value="B-LYMPHOCYTE ANTIGEN-RELATED"/>
    <property type="match status" value="1"/>
</dbReference>
<dbReference type="PANTHER" id="PTHR12484:SF1">
    <property type="entry name" value="A-KINASE ANCHOR PROTEIN 17B"/>
    <property type="match status" value="1"/>
</dbReference>
<feature type="region of interest" description="Disordered" evidence="2">
    <location>
        <begin position="302"/>
        <end position="368"/>
    </location>
</feature>
<dbReference type="GeneID" id="110090259"/>
<dbReference type="RefSeq" id="XP_072837098.1">
    <property type="nucleotide sequence ID" value="XM_072980997.1"/>
</dbReference>
<dbReference type="CDD" id="cd12264">
    <property type="entry name" value="RRM_AKAP17A"/>
    <property type="match status" value="1"/>
</dbReference>
<feature type="domain" description="RRM" evidence="3">
    <location>
        <begin position="170"/>
        <end position="279"/>
    </location>
</feature>
<accession>A0ABM5EVB5</accession>
<feature type="region of interest" description="Disordered" evidence="2">
    <location>
        <begin position="623"/>
        <end position="647"/>
    </location>
</feature>